<gene>
    <name evidence="2" type="ORF">SAMN04488135_1098</name>
</gene>
<dbReference type="AlphaFoldDB" id="A0A1M5YFF9"/>
<sequence length="190" mass="21253">MPVNQKIRPTMKSPKESQHDVTETAIRKTADLGAKISLSFIPGASTAYELAKLGVTQAQAYVEQKQNQRIVDFHAMLIKQDEHWNQDMADACIEAADYHLLLSACVQDLEDEKTELYAALAKNAALRRITPQDIRFFTLSLRELSLNDVKEMQVAYIASKFPLIPPSGPGNYKKTCRLSGRQTIRSMGAN</sequence>
<evidence type="ECO:0000313" key="3">
    <source>
        <dbReference type="Proteomes" id="UP000184226"/>
    </source>
</evidence>
<proteinExistence type="predicted"/>
<reference evidence="2 3" key="1">
    <citation type="submission" date="2016-11" db="EMBL/GenBank/DDBJ databases">
        <authorList>
            <person name="Jaros S."/>
            <person name="Januszkiewicz K."/>
            <person name="Wedrychowicz H."/>
        </authorList>
    </citation>
    <scope>NUCLEOTIDE SEQUENCE [LARGE SCALE GENOMIC DNA]</scope>
    <source>
        <strain evidence="2 3">CGMCC 1.10190</strain>
    </source>
</reference>
<dbReference type="EMBL" id="FQXE01000009">
    <property type="protein sequence ID" value="SHI10253.1"/>
    <property type="molecule type" value="Genomic_DNA"/>
</dbReference>
<protein>
    <submittedName>
        <fullName evidence="2">Uncharacterized protein</fullName>
    </submittedName>
</protein>
<keyword evidence="3" id="KW-1185">Reference proteome</keyword>
<name>A0A1M5YFF9_9BURK</name>
<organism evidence="2 3">
    <name type="scientific">Pollutimonas bauzanensis</name>
    <dbReference type="NCBI Taxonomy" id="658167"/>
    <lineage>
        <taxon>Bacteria</taxon>
        <taxon>Pseudomonadati</taxon>
        <taxon>Pseudomonadota</taxon>
        <taxon>Betaproteobacteria</taxon>
        <taxon>Burkholderiales</taxon>
        <taxon>Alcaligenaceae</taxon>
        <taxon>Pollutimonas</taxon>
    </lineage>
</organism>
<dbReference type="STRING" id="658167.SAMN04488135_1098"/>
<evidence type="ECO:0000256" key="1">
    <source>
        <dbReference type="SAM" id="MobiDB-lite"/>
    </source>
</evidence>
<accession>A0A1M5YFF9</accession>
<evidence type="ECO:0000313" key="2">
    <source>
        <dbReference type="EMBL" id="SHI10253.1"/>
    </source>
</evidence>
<dbReference type="Proteomes" id="UP000184226">
    <property type="component" value="Unassembled WGS sequence"/>
</dbReference>
<feature type="region of interest" description="Disordered" evidence="1">
    <location>
        <begin position="1"/>
        <end position="20"/>
    </location>
</feature>